<feature type="transmembrane region" description="Helical" evidence="3">
    <location>
        <begin position="47"/>
        <end position="70"/>
    </location>
</feature>
<feature type="region of interest" description="Disordered" evidence="2">
    <location>
        <begin position="619"/>
        <end position="638"/>
    </location>
</feature>
<dbReference type="Pfam" id="PF13779">
    <property type="entry name" value="DUF4175"/>
    <property type="match status" value="1"/>
</dbReference>
<dbReference type="RefSeq" id="WP_218284620.1">
    <property type="nucleotide sequence ID" value="NZ_CP076448.1"/>
</dbReference>
<dbReference type="AlphaFoldDB" id="A0A975U238"/>
<feature type="compositionally biased region" description="Gly residues" evidence="2">
    <location>
        <begin position="8"/>
        <end position="19"/>
    </location>
</feature>
<dbReference type="PANTHER" id="PTHR33137:SF4">
    <property type="entry name" value="MEDIATOR OF RNA POLYMERASE II TRANSCRIPTION SUBUNIT 15A-RELATED"/>
    <property type="match status" value="1"/>
</dbReference>
<proteinExistence type="predicted"/>
<dbReference type="InterPro" id="IPR044661">
    <property type="entry name" value="MED15a/b/c-like"/>
</dbReference>
<dbReference type="InterPro" id="IPR012683">
    <property type="entry name" value="CHP02302_TM"/>
</dbReference>
<gene>
    <name evidence="4" type="ORF">KO353_10415</name>
</gene>
<evidence type="ECO:0000256" key="2">
    <source>
        <dbReference type="SAM" id="MobiDB-lite"/>
    </source>
</evidence>
<name>A0A975U238_9PROT</name>
<feature type="region of interest" description="Disordered" evidence="2">
    <location>
        <begin position="1"/>
        <end position="20"/>
    </location>
</feature>
<feature type="coiled-coil region" evidence="1">
    <location>
        <begin position="507"/>
        <end position="563"/>
    </location>
</feature>
<accession>A0A975U238</accession>
<keyword evidence="1" id="KW-0175">Coiled coil</keyword>
<keyword evidence="3" id="KW-0812">Transmembrane</keyword>
<evidence type="ECO:0000313" key="5">
    <source>
        <dbReference type="Proteomes" id="UP000694001"/>
    </source>
</evidence>
<evidence type="ECO:0000256" key="1">
    <source>
        <dbReference type="SAM" id="Coils"/>
    </source>
</evidence>
<feature type="compositionally biased region" description="Low complexity" evidence="2">
    <location>
        <begin position="670"/>
        <end position="700"/>
    </location>
</feature>
<feature type="region of interest" description="Disordered" evidence="2">
    <location>
        <begin position="774"/>
        <end position="834"/>
    </location>
</feature>
<keyword evidence="5" id="KW-1185">Reference proteome</keyword>
<dbReference type="KEGG" id="elio:KO353_10415"/>
<feature type="compositionally biased region" description="Basic and acidic residues" evidence="2">
    <location>
        <begin position="801"/>
        <end position="823"/>
    </location>
</feature>
<keyword evidence="3" id="KW-0472">Membrane</keyword>
<evidence type="ECO:0000256" key="3">
    <source>
        <dbReference type="SAM" id="Phobius"/>
    </source>
</evidence>
<keyword evidence="3" id="KW-1133">Transmembrane helix</keyword>
<dbReference type="Proteomes" id="UP000694001">
    <property type="component" value="Chromosome"/>
</dbReference>
<dbReference type="EMBL" id="CP076448">
    <property type="protein sequence ID" value="QXM23721.1"/>
    <property type="molecule type" value="Genomic_DNA"/>
</dbReference>
<feature type="region of interest" description="Disordered" evidence="2">
    <location>
        <begin position="653"/>
        <end position="700"/>
    </location>
</feature>
<evidence type="ECO:0000313" key="4">
    <source>
        <dbReference type="EMBL" id="QXM23721.1"/>
    </source>
</evidence>
<dbReference type="GO" id="GO:0031490">
    <property type="term" value="F:chromatin DNA binding"/>
    <property type="evidence" value="ECO:0007669"/>
    <property type="project" value="InterPro"/>
</dbReference>
<feature type="compositionally biased region" description="Basic and acidic residues" evidence="2">
    <location>
        <begin position="655"/>
        <end position="668"/>
    </location>
</feature>
<protein>
    <submittedName>
        <fullName evidence="4">TIGR02302 family protein</fullName>
    </submittedName>
</protein>
<feature type="coiled-coil region" evidence="1">
    <location>
        <begin position="592"/>
        <end position="619"/>
    </location>
</feature>
<feature type="compositionally biased region" description="Basic and acidic residues" evidence="2">
    <location>
        <begin position="622"/>
        <end position="632"/>
    </location>
</feature>
<reference evidence="4" key="1">
    <citation type="submission" date="2021-06" db="EMBL/GenBank/DDBJ databases">
        <title>Elioraea tepida, sp. nov., a moderately thermophilic aerobic anoxygenic phototrophic bacterium isolated from an alkaline siliceous hot spring mat community in Yellowstone National Park, WY, USA.</title>
        <authorList>
            <person name="Saini M.K."/>
            <person name="Yoshida S."/>
            <person name="Sebastian A."/>
            <person name="Hirose S."/>
            <person name="Hara E."/>
            <person name="Tamaki H."/>
            <person name="Soulier N.T."/>
            <person name="Albert I."/>
            <person name="Hanada S."/>
            <person name="Bryant D.A."/>
            <person name="Tank M."/>
        </authorList>
    </citation>
    <scope>NUCLEOTIDE SEQUENCE</scope>
    <source>
        <strain evidence="4">MS-P2</strain>
    </source>
</reference>
<organism evidence="4 5">
    <name type="scientific">Elioraea tepida</name>
    <dbReference type="NCBI Taxonomy" id="2843330"/>
    <lineage>
        <taxon>Bacteria</taxon>
        <taxon>Pseudomonadati</taxon>
        <taxon>Pseudomonadota</taxon>
        <taxon>Alphaproteobacteria</taxon>
        <taxon>Acetobacterales</taxon>
        <taxon>Elioraeaceae</taxon>
        <taxon>Elioraea</taxon>
    </lineage>
</organism>
<sequence length="868" mass="94996">MTARRAGGTQGEGATGNGVSGELTHRVAARLARRRLLARAALLWERLWPALWPPLGVAGLFVTLALSGLFTLLPGWLHLVVLALFACGFCVALVAGFRGWRLPDRGEGDRRLEKASGLTHRPLTVLADRPAGRIDPATEALWRAHQARAAAAAAALKVGVPHPGLAARDRLALRSAIGLAAVAALVSAGPEWRSRLAAAVNPVLAAPPAAPLPLRLEVWVTPPSYTGLPPLFLRSEAGATAEVPVPAGSKLAAHLSGGAGGVPMLVIDGDRTAFAAIDQTAYTVETTVAAGARLAVTRDGAILASWPIRVIADQPPTVAFLSPPAPAPRSPQLRLAYEARDDYGVASVAALLALPARPELPPARVPLAAPGENTRSLRGTAQPDLTAHPWAGLTVQVTLEARDGADQVGWSETMTVELPERAFTHPVAQALVALRKRMTLAPAERNAHARELDRLSAAPEAFDDDLTVFLGLRAARSRLLRDRRPEAVEEVQDLLWELAIRLEEGGRDRTLRALNAAREELREALERAERGEPIDRQELERLSRQLEEAMQRYLEALAEAMRRDGVETLPFDRNARVLDQRDLQRMAREMQQAARQGDLERMRQQLAELERALEALRQGRTARMESPERAQQREQGQQMMGAVNDMLQRQGSLMDRSHQRAQERERQRPQQRGQQRGQPQAQEQTRQPGQQAEQDARQQQALRRALGELMQQFGDFAGEVPEPLGRADRAMRDAVEALRQGNDAGAQAAQQRAIEALQQGAREMQNQMANRMGLMESGDGEGEPGGDNTDQGGETSGEGRQMGEGRDPLGRPRRDSVGGRDEGSDVVVPTEMELQRAREIQEELRRRAGERERPQQELDYIDRLLRRF</sequence>
<feature type="transmembrane region" description="Helical" evidence="3">
    <location>
        <begin position="76"/>
        <end position="97"/>
    </location>
</feature>
<dbReference type="NCBIfam" id="TIGR02302">
    <property type="entry name" value="aProt_lowcomp"/>
    <property type="match status" value="1"/>
</dbReference>
<dbReference type="PANTHER" id="PTHR33137">
    <property type="entry name" value="MEDIATOR OF RNA POLYMERASE II TRANSCRIPTION SUBUNIT 15A-RELATED"/>
    <property type="match status" value="1"/>
</dbReference>